<feature type="chain" id="PRO_5042504873" description="Secreted protein" evidence="1">
    <location>
        <begin position="19"/>
        <end position="92"/>
    </location>
</feature>
<dbReference type="Proteomes" id="UP001275084">
    <property type="component" value="Unassembled WGS sequence"/>
</dbReference>
<organism evidence="2 3">
    <name type="scientific">Lasiosphaeria hispida</name>
    <dbReference type="NCBI Taxonomy" id="260671"/>
    <lineage>
        <taxon>Eukaryota</taxon>
        <taxon>Fungi</taxon>
        <taxon>Dikarya</taxon>
        <taxon>Ascomycota</taxon>
        <taxon>Pezizomycotina</taxon>
        <taxon>Sordariomycetes</taxon>
        <taxon>Sordariomycetidae</taxon>
        <taxon>Sordariales</taxon>
        <taxon>Lasiosphaeriaceae</taxon>
        <taxon>Lasiosphaeria</taxon>
    </lineage>
</organism>
<keyword evidence="3" id="KW-1185">Reference proteome</keyword>
<accession>A0AAJ0HWU9</accession>
<keyword evidence="1" id="KW-0732">Signal</keyword>
<reference evidence="2" key="2">
    <citation type="submission" date="2023-06" db="EMBL/GenBank/DDBJ databases">
        <authorList>
            <consortium name="Lawrence Berkeley National Laboratory"/>
            <person name="Haridas S."/>
            <person name="Hensen N."/>
            <person name="Bonometti L."/>
            <person name="Westerberg I."/>
            <person name="Brannstrom I.O."/>
            <person name="Guillou S."/>
            <person name="Cros-Aarteil S."/>
            <person name="Calhoun S."/>
            <person name="Kuo A."/>
            <person name="Mondo S."/>
            <person name="Pangilinan J."/>
            <person name="Riley R."/>
            <person name="Labutti K."/>
            <person name="Andreopoulos B."/>
            <person name="Lipzen A."/>
            <person name="Chen C."/>
            <person name="Yanf M."/>
            <person name="Daum C."/>
            <person name="Ng V."/>
            <person name="Clum A."/>
            <person name="Steindorff A."/>
            <person name="Ohm R."/>
            <person name="Martin F."/>
            <person name="Silar P."/>
            <person name="Natvig D."/>
            <person name="Lalanne C."/>
            <person name="Gautier V."/>
            <person name="Ament-Velasquez S.L."/>
            <person name="Kruys A."/>
            <person name="Hutchinson M.I."/>
            <person name="Powell A.J."/>
            <person name="Barry K."/>
            <person name="Miller A.N."/>
            <person name="Grigoriev I.V."/>
            <person name="Debuchy R."/>
            <person name="Gladieux P."/>
            <person name="Thoren M.H."/>
            <person name="Johannesson H."/>
        </authorList>
    </citation>
    <scope>NUCLEOTIDE SEQUENCE</scope>
    <source>
        <strain evidence="2">CBS 955.72</strain>
    </source>
</reference>
<reference evidence="2" key="1">
    <citation type="journal article" date="2023" name="Mol. Phylogenet. Evol.">
        <title>Genome-scale phylogeny and comparative genomics of the fungal order Sordariales.</title>
        <authorList>
            <person name="Hensen N."/>
            <person name="Bonometti L."/>
            <person name="Westerberg I."/>
            <person name="Brannstrom I.O."/>
            <person name="Guillou S."/>
            <person name="Cros-Aarteil S."/>
            <person name="Calhoun S."/>
            <person name="Haridas S."/>
            <person name="Kuo A."/>
            <person name="Mondo S."/>
            <person name="Pangilinan J."/>
            <person name="Riley R."/>
            <person name="LaButti K."/>
            <person name="Andreopoulos B."/>
            <person name="Lipzen A."/>
            <person name="Chen C."/>
            <person name="Yan M."/>
            <person name="Daum C."/>
            <person name="Ng V."/>
            <person name="Clum A."/>
            <person name="Steindorff A."/>
            <person name="Ohm R.A."/>
            <person name="Martin F."/>
            <person name="Silar P."/>
            <person name="Natvig D.O."/>
            <person name="Lalanne C."/>
            <person name="Gautier V."/>
            <person name="Ament-Velasquez S.L."/>
            <person name="Kruys A."/>
            <person name="Hutchinson M.I."/>
            <person name="Powell A.J."/>
            <person name="Barry K."/>
            <person name="Miller A.N."/>
            <person name="Grigoriev I.V."/>
            <person name="Debuchy R."/>
            <person name="Gladieux P."/>
            <person name="Hiltunen Thoren M."/>
            <person name="Johannesson H."/>
        </authorList>
    </citation>
    <scope>NUCLEOTIDE SEQUENCE</scope>
    <source>
        <strain evidence="2">CBS 955.72</strain>
    </source>
</reference>
<dbReference type="EMBL" id="JAUIQD010000001">
    <property type="protein sequence ID" value="KAK3364298.1"/>
    <property type="molecule type" value="Genomic_DNA"/>
</dbReference>
<feature type="signal peptide" evidence="1">
    <location>
        <begin position="1"/>
        <end position="18"/>
    </location>
</feature>
<dbReference type="AlphaFoldDB" id="A0AAJ0HWU9"/>
<name>A0AAJ0HWU9_9PEZI</name>
<proteinExistence type="predicted"/>
<protein>
    <recommendedName>
        <fullName evidence="4">Secreted protein</fullName>
    </recommendedName>
</protein>
<evidence type="ECO:0008006" key="4">
    <source>
        <dbReference type="Google" id="ProtNLM"/>
    </source>
</evidence>
<sequence>MVIFCFHCFFSSFASSSARNMTSSHATPAEKSNRALPVLHEFCHPMPLRIPCSIACRSRFALAFWTNLVGGQVGSGRSARSVFPMNEASEFE</sequence>
<evidence type="ECO:0000313" key="3">
    <source>
        <dbReference type="Proteomes" id="UP001275084"/>
    </source>
</evidence>
<comment type="caution">
    <text evidence="2">The sequence shown here is derived from an EMBL/GenBank/DDBJ whole genome shotgun (WGS) entry which is preliminary data.</text>
</comment>
<evidence type="ECO:0000313" key="2">
    <source>
        <dbReference type="EMBL" id="KAK3364298.1"/>
    </source>
</evidence>
<evidence type="ECO:0000256" key="1">
    <source>
        <dbReference type="SAM" id="SignalP"/>
    </source>
</evidence>
<gene>
    <name evidence="2" type="ORF">B0T25DRAFT_529737</name>
</gene>